<dbReference type="AlphaFoldDB" id="A0AAW1PKN0"/>
<dbReference type="PANTHER" id="PTHR38436:SF3">
    <property type="entry name" value="CARBOXYMETHYLENEBUTENOLIDASE-RELATED"/>
    <property type="match status" value="1"/>
</dbReference>
<protein>
    <recommendedName>
        <fullName evidence="3">Carboxymethylenebutenolidase</fullName>
    </recommendedName>
</protein>
<accession>A0AAW1PKN0</accession>
<dbReference type="PANTHER" id="PTHR38436">
    <property type="entry name" value="POLYKETIDE CYCLASE SNOAL-LIKE DOMAIN"/>
    <property type="match status" value="1"/>
</dbReference>
<dbReference type="GO" id="GO:0030638">
    <property type="term" value="P:polyketide metabolic process"/>
    <property type="evidence" value="ECO:0007669"/>
    <property type="project" value="InterPro"/>
</dbReference>
<dbReference type="InterPro" id="IPR032710">
    <property type="entry name" value="NTF2-like_dom_sf"/>
</dbReference>
<keyword evidence="2" id="KW-1185">Reference proteome</keyword>
<gene>
    <name evidence="1" type="ORF">WJX72_008755</name>
</gene>
<organism evidence="1 2">
    <name type="scientific">[Myrmecia] bisecta</name>
    <dbReference type="NCBI Taxonomy" id="41462"/>
    <lineage>
        <taxon>Eukaryota</taxon>
        <taxon>Viridiplantae</taxon>
        <taxon>Chlorophyta</taxon>
        <taxon>core chlorophytes</taxon>
        <taxon>Trebouxiophyceae</taxon>
        <taxon>Trebouxiales</taxon>
        <taxon>Trebouxiaceae</taxon>
        <taxon>Myrmecia</taxon>
    </lineage>
</organism>
<evidence type="ECO:0000313" key="2">
    <source>
        <dbReference type="Proteomes" id="UP001489004"/>
    </source>
</evidence>
<comment type="caution">
    <text evidence="1">The sequence shown here is derived from an EMBL/GenBank/DDBJ whole genome shotgun (WGS) entry which is preliminary data.</text>
</comment>
<sequence length="146" mass="15996">MVPSATVNHVPTLTGGLGTEALRAFYADNFIPRLPEDTKITPVHRVIGHDAVVDEILFEFTHTITMDWLLPGVPPTNRHCKVPFCVVVLFQHDKLQAERIYWDQASVLKQLGLLPPGTPAVSGAEQAAKVADQPSVPSNLMIRQAP</sequence>
<proteinExistence type="predicted"/>
<dbReference type="Proteomes" id="UP001489004">
    <property type="component" value="Unassembled WGS sequence"/>
</dbReference>
<name>A0AAW1PKN0_9CHLO</name>
<dbReference type="EMBL" id="JALJOR010000011">
    <property type="protein sequence ID" value="KAK9809062.1"/>
    <property type="molecule type" value="Genomic_DNA"/>
</dbReference>
<evidence type="ECO:0000313" key="1">
    <source>
        <dbReference type="EMBL" id="KAK9809062.1"/>
    </source>
</evidence>
<dbReference type="InterPro" id="IPR009959">
    <property type="entry name" value="Cyclase_SnoaL-like"/>
</dbReference>
<evidence type="ECO:0008006" key="3">
    <source>
        <dbReference type="Google" id="ProtNLM"/>
    </source>
</evidence>
<reference evidence="1 2" key="1">
    <citation type="journal article" date="2024" name="Nat. Commun.">
        <title>Phylogenomics reveals the evolutionary origins of lichenization in chlorophyte algae.</title>
        <authorList>
            <person name="Puginier C."/>
            <person name="Libourel C."/>
            <person name="Otte J."/>
            <person name="Skaloud P."/>
            <person name="Haon M."/>
            <person name="Grisel S."/>
            <person name="Petersen M."/>
            <person name="Berrin J.G."/>
            <person name="Delaux P.M."/>
            <person name="Dal Grande F."/>
            <person name="Keller J."/>
        </authorList>
    </citation>
    <scope>NUCLEOTIDE SEQUENCE [LARGE SCALE GENOMIC DNA]</scope>
    <source>
        <strain evidence="1 2">SAG 2043</strain>
    </source>
</reference>
<dbReference type="Gene3D" id="3.10.450.50">
    <property type="match status" value="1"/>
</dbReference>
<dbReference type="SUPFAM" id="SSF54427">
    <property type="entry name" value="NTF2-like"/>
    <property type="match status" value="1"/>
</dbReference>